<dbReference type="EMBL" id="JACIDJ010000001">
    <property type="protein sequence ID" value="MBB3897166.1"/>
    <property type="molecule type" value="Genomic_DNA"/>
</dbReference>
<evidence type="ECO:0000256" key="1">
    <source>
        <dbReference type="SAM" id="SignalP"/>
    </source>
</evidence>
<dbReference type="InterPro" id="IPR025693">
    <property type="entry name" value="Gly-zipper_OmpA-like_dom"/>
</dbReference>
<keyword evidence="4" id="KW-1185">Reference proteome</keyword>
<evidence type="ECO:0000259" key="2">
    <source>
        <dbReference type="Pfam" id="PF13436"/>
    </source>
</evidence>
<gene>
    <name evidence="3" type="ORF">GGQ83_000592</name>
</gene>
<organism evidence="3 4">
    <name type="scientific">Roseococcus suduntuyensis</name>
    <dbReference type="NCBI Taxonomy" id="455361"/>
    <lineage>
        <taxon>Bacteria</taxon>
        <taxon>Pseudomonadati</taxon>
        <taxon>Pseudomonadota</taxon>
        <taxon>Alphaproteobacteria</taxon>
        <taxon>Acetobacterales</taxon>
        <taxon>Roseomonadaceae</taxon>
        <taxon>Roseococcus</taxon>
    </lineage>
</organism>
<evidence type="ECO:0000313" key="4">
    <source>
        <dbReference type="Proteomes" id="UP000553193"/>
    </source>
</evidence>
<feature type="chain" id="PRO_5032779267" description="Glycine-zipper-containing OmpA-like membrane domain-containing protein" evidence="1">
    <location>
        <begin position="21"/>
        <end position="179"/>
    </location>
</feature>
<feature type="signal peptide" evidence="1">
    <location>
        <begin position="1"/>
        <end position="20"/>
    </location>
</feature>
<dbReference type="PROSITE" id="PS51257">
    <property type="entry name" value="PROKAR_LIPOPROTEIN"/>
    <property type="match status" value="1"/>
</dbReference>
<dbReference type="Pfam" id="PF13436">
    <property type="entry name" value="Gly-zipper_OmpA"/>
    <property type="match status" value="1"/>
</dbReference>
<feature type="domain" description="Glycine-zipper-containing OmpA-like membrane" evidence="2">
    <location>
        <begin position="72"/>
        <end position="114"/>
    </location>
</feature>
<keyword evidence="1" id="KW-0732">Signal</keyword>
<accession>A0A840A9H6</accession>
<proteinExistence type="predicted"/>
<dbReference type="RefSeq" id="WP_184382102.1">
    <property type="nucleotide sequence ID" value="NZ_JACIDJ010000001.1"/>
</dbReference>
<reference evidence="3 4" key="1">
    <citation type="submission" date="2020-08" db="EMBL/GenBank/DDBJ databases">
        <title>Genomic Encyclopedia of Type Strains, Phase IV (KMG-IV): sequencing the most valuable type-strain genomes for metagenomic binning, comparative biology and taxonomic classification.</title>
        <authorList>
            <person name="Goeker M."/>
        </authorList>
    </citation>
    <scope>NUCLEOTIDE SEQUENCE [LARGE SCALE GENOMIC DNA]</scope>
    <source>
        <strain evidence="3 4">DSM 19979</strain>
    </source>
</reference>
<sequence>MGRKGIAACAVAALGLGACAIPPPSGPSVTALPPAGKDFAQFQREDFACQQTAFHAIGGGGPQVAANQAALGSAVVGTALGATAGALLGAATGNAGAGAALGAGVGLLGGSAVGANQAQAGGMGLQHRYDVVYAQCMAAAGNTIQEPRAVVTVVEPVPYYYGPPRWRGYYGYGGGVWVW</sequence>
<comment type="caution">
    <text evidence="3">The sequence shown here is derived from an EMBL/GenBank/DDBJ whole genome shotgun (WGS) entry which is preliminary data.</text>
</comment>
<protein>
    <recommendedName>
        <fullName evidence="2">Glycine-zipper-containing OmpA-like membrane domain-containing protein</fullName>
    </recommendedName>
</protein>
<dbReference type="AlphaFoldDB" id="A0A840A9H6"/>
<dbReference type="Proteomes" id="UP000553193">
    <property type="component" value="Unassembled WGS sequence"/>
</dbReference>
<evidence type="ECO:0000313" key="3">
    <source>
        <dbReference type="EMBL" id="MBB3897166.1"/>
    </source>
</evidence>
<name>A0A840A9H6_9PROT</name>